<evidence type="ECO:0000256" key="4">
    <source>
        <dbReference type="ARBA" id="ARBA00022771"/>
    </source>
</evidence>
<feature type="domain" description="C2H2-type" evidence="11">
    <location>
        <begin position="44"/>
        <end position="71"/>
    </location>
</feature>
<keyword evidence="8" id="KW-0804">Transcription</keyword>
<dbReference type="PANTHER" id="PTHR14003">
    <property type="entry name" value="TRANSCRIPTIONAL REPRESSOR PROTEIN YY"/>
    <property type="match status" value="1"/>
</dbReference>
<dbReference type="GO" id="GO:0008270">
    <property type="term" value="F:zinc ion binding"/>
    <property type="evidence" value="ECO:0007669"/>
    <property type="project" value="UniProtKB-KW"/>
</dbReference>
<dbReference type="Pfam" id="PF00096">
    <property type="entry name" value="zf-C2H2"/>
    <property type="match status" value="1"/>
</dbReference>
<evidence type="ECO:0000256" key="5">
    <source>
        <dbReference type="ARBA" id="ARBA00022833"/>
    </source>
</evidence>
<keyword evidence="7" id="KW-0238">DNA-binding</keyword>
<keyword evidence="4 10" id="KW-0863">Zinc-finger</keyword>
<dbReference type="EMBL" id="HACG01011014">
    <property type="protein sequence ID" value="CEK57879.1"/>
    <property type="molecule type" value="Transcribed_RNA"/>
</dbReference>
<dbReference type="InterPro" id="IPR013087">
    <property type="entry name" value="Znf_C2H2_type"/>
</dbReference>
<evidence type="ECO:0000256" key="1">
    <source>
        <dbReference type="ARBA" id="ARBA00004123"/>
    </source>
</evidence>
<keyword evidence="5" id="KW-0862">Zinc</keyword>
<keyword evidence="9" id="KW-0539">Nucleus</keyword>
<proteinExistence type="predicted"/>
<dbReference type="Gene3D" id="3.30.160.60">
    <property type="entry name" value="Classic Zinc Finger"/>
    <property type="match status" value="2"/>
</dbReference>
<evidence type="ECO:0000256" key="8">
    <source>
        <dbReference type="ARBA" id="ARBA00023163"/>
    </source>
</evidence>
<evidence type="ECO:0000256" key="9">
    <source>
        <dbReference type="ARBA" id="ARBA00023242"/>
    </source>
</evidence>
<evidence type="ECO:0000256" key="10">
    <source>
        <dbReference type="PROSITE-ProRule" id="PRU00042"/>
    </source>
</evidence>
<protein>
    <recommendedName>
        <fullName evidence="11">C2H2-type domain-containing protein</fullName>
    </recommendedName>
</protein>
<keyword evidence="2" id="KW-0479">Metal-binding</keyword>
<organism evidence="12">
    <name type="scientific">Arion vulgaris</name>
    <dbReference type="NCBI Taxonomy" id="1028688"/>
    <lineage>
        <taxon>Eukaryota</taxon>
        <taxon>Metazoa</taxon>
        <taxon>Spiralia</taxon>
        <taxon>Lophotrochozoa</taxon>
        <taxon>Mollusca</taxon>
        <taxon>Gastropoda</taxon>
        <taxon>Heterobranchia</taxon>
        <taxon>Euthyneura</taxon>
        <taxon>Panpulmonata</taxon>
        <taxon>Eupulmonata</taxon>
        <taxon>Stylommatophora</taxon>
        <taxon>Helicina</taxon>
        <taxon>Arionoidea</taxon>
        <taxon>Arionidae</taxon>
        <taxon>Arion</taxon>
    </lineage>
</organism>
<evidence type="ECO:0000259" key="11">
    <source>
        <dbReference type="PROSITE" id="PS50157"/>
    </source>
</evidence>
<dbReference type="AlphaFoldDB" id="A0A0B6YNR5"/>
<keyword evidence="6" id="KW-0805">Transcription regulation</keyword>
<dbReference type="SMART" id="SM00355">
    <property type="entry name" value="ZnF_C2H2"/>
    <property type="match status" value="2"/>
</dbReference>
<name>A0A0B6YNR5_9EUPU</name>
<dbReference type="PROSITE" id="PS00028">
    <property type="entry name" value="ZINC_FINGER_C2H2_1"/>
    <property type="match status" value="2"/>
</dbReference>
<feature type="non-terminal residue" evidence="12">
    <location>
        <position position="83"/>
    </location>
</feature>
<dbReference type="PANTHER" id="PTHR14003:SF19">
    <property type="entry name" value="YY2 TRANSCRIPTION FACTOR"/>
    <property type="match status" value="1"/>
</dbReference>
<dbReference type="GO" id="GO:0000981">
    <property type="term" value="F:DNA-binding transcription factor activity, RNA polymerase II-specific"/>
    <property type="evidence" value="ECO:0007669"/>
    <property type="project" value="TreeGrafter"/>
</dbReference>
<dbReference type="FunFam" id="3.30.160.60:FF:001289">
    <property type="entry name" value="Zinc finger protein 574"/>
    <property type="match status" value="1"/>
</dbReference>
<gene>
    <name evidence="12" type="primary">ORF31325</name>
</gene>
<comment type="subcellular location">
    <subcellularLocation>
        <location evidence="1">Nucleus</location>
    </subcellularLocation>
</comment>
<dbReference type="SUPFAM" id="SSF57667">
    <property type="entry name" value="beta-beta-alpha zinc fingers"/>
    <property type="match status" value="2"/>
</dbReference>
<keyword evidence="3" id="KW-0677">Repeat</keyword>
<sequence>SSYNRHMKLHSEGRKFKCVVCEKAFADSCSLKRHVKSHDGVRSFTCDLCFKSFRDSASLMRHQITHTDRPRMFQCSNCDKTFA</sequence>
<feature type="domain" description="C2H2-type" evidence="11">
    <location>
        <begin position="16"/>
        <end position="43"/>
    </location>
</feature>
<dbReference type="InterPro" id="IPR036236">
    <property type="entry name" value="Znf_C2H2_sf"/>
</dbReference>
<dbReference type="PROSITE" id="PS50157">
    <property type="entry name" value="ZINC_FINGER_C2H2_2"/>
    <property type="match status" value="2"/>
</dbReference>
<dbReference type="Pfam" id="PF13894">
    <property type="entry name" value="zf-C2H2_4"/>
    <property type="match status" value="1"/>
</dbReference>
<dbReference type="GO" id="GO:0031519">
    <property type="term" value="C:PcG protein complex"/>
    <property type="evidence" value="ECO:0007669"/>
    <property type="project" value="TreeGrafter"/>
</dbReference>
<dbReference type="GO" id="GO:0000978">
    <property type="term" value="F:RNA polymerase II cis-regulatory region sequence-specific DNA binding"/>
    <property type="evidence" value="ECO:0007669"/>
    <property type="project" value="TreeGrafter"/>
</dbReference>
<evidence type="ECO:0000256" key="7">
    <source>
        <dbReference type="ARBA" id="ARBA00023125"/>
    </source>
</evidence>
<evidence type="ECO:0000256" key="2">
    <source>
        <dbReference type="ARBA" id="ARBA00022723"/>
    </source>
</evidence>
<accession>A0A0B6YNR5</accession>
<reference evidence="12" key="1">
    <citation type="submission" date="2014-12" db="EMBL/GenBank/DDBJ databases">
        <title>Insight into the proteome of Arion vulgaris.</title>
        <authorList>
            <person name="Aradska J."/>
            <person name="Bulat T."/>
            <person name="Smidak R."/>
            <person name="Sarate P."/>
            <person name="Gangsoo J."/>
            <person name="Sialana F."/>
            <person name="Bilban M."/>
            <person name="Lubec G."/>
        </authorList>
    </citation>
    <scope>NUCLEOTIDE SEQUENCE</scope>
    <source>
        <tissue evidence="12">Skin</tissue>
    </source>
</reference>
<feature type="non-terminal residue" evidence="12">
    <location>
        <position position="1"/>
    </location>
</feature>
<dbReference type="GO" id="GO:0005667">
    <property type="term" value="C:transcription regulator complex"/>
    <property type="evidence" value="ECO:0007669"/>
    <property type="project" value="TreeGrafter"/>
</dbReference>
<dbReference type="GO" id="GO:0000785">
    <property type="term" value="C:chromatin"/>
    <property type="evidence" value="ECO:0007669"/>
    <property type="project" value="TreeGrafter"/>
</dbReference>
<dbReference type="FunFam" id="3.30.160.60:FF:000325">
    <property type="entry name" value="ZFP90 zinc finger protein"/>
    <property type="match status" value="1"/>
</dbReference>
<evidence type="ECO:0000313" key="12">
    <source>
        <dbReference type="EMBL" id="CEK57879.1"/>
    </source>
</evidence>
<evidence type="ECO:0000256" key="3">
    <source>
        <dbReference type="ARBA" id="ARBA00022737"/>
    </source>
</evidence>
<evidence type="ECO:0000256" key="6">
    <source>
        <dbReference type="ARBA" id="ARBA00023015"/>
    </source>
</evidence>